<proteinExistence type="predicted"/>
<evidence type="ECO:0000313" key="2">
    <source>
        <dbReference type="EMBL" id="SNQ45473.1"/>
    </source>
</evidence>
<evidence type="ECO:0000313" key="3">
    <source>
        <dbReference type="Proteomes" id="UP000234331"/>
    </source>
</evidence>
<dbReference type="Proteomes" id="UP000234331">
    <property type="component" value="Unassembled WGS sequence"/>
</dbReference>
<feature type="region of interest" description="Disordered" evidence="1">
    <location>
        <begin position="1"/>
        <end position="37"/>
    </location>
</feature>
<gene>
    <name evidence="2" type="ORF">FRACA_100041</name>
</gene>
<accession>A0A2I2KII7</accession>
<evidence type="ECO:0000256" key="1">
    <source>
        <dbReference type="SAM" id="MobiDB-lite"/>
    </source>
</evidence>
<sequence>MAPRRPPTVGIRPFATGADAVLTHPNRRSARNDGDRNNYVTFLSYSTENLSRVRNLPCHFARPASSTWPQRVARVPAAAARHAGGPPGRPRAL</sequence>
<keyword evidence="3" id="KW-1185">Reference proteome</keyword>
<dbReference type="AlphaFoldDB" id="A0A2I2KII7"/>
<dbReference type="EMBL" id="FZMO01000002">
    <property type="protein sequence ID" value="SNQ45473.1"/>
    <property type="molecule type" value="Genomic_DNA"/>
</dbReference>
<protein>
    <submittedName>
        <fullName evidence="2">Uncharacterized protein</fullName>
    </submittedName>
</protein>
<name>A0A2I2KII7_9ACTN</name>
<organism evidence="2 3">
    <name type="scientific">Frankia canadensis</name>
    <dbReference type="NCBI Taxonomy" id="1836972"/>
    <lineage>
        <taxon>Bacteria</taxon>
        <taxon>Bacillati</taxon>
        <taxon>Actinomycetota</taxon>
        <taxon>Actinomycetes</taxon>
        <taxon>Frankiales</taxon>
        <taxon>Frankiaceae</taxon>
        <taxon>Frankia</taxon>
    </lineage>
</organism>
<reference evidence="2 3" key="1">
    <citation type="submission" date="2017-06" db="EMBL/GenBank/DDBJ databases">
        <authorList>
            <person name="Kim H.J."/>
            <person name="Triplett B.A."/>
        </authorList>
    </citation>
    <scope>NUCLEOTIDE SEQUENCE [LARGE SCALE GENOMIC DNA]</scope>
    <source>
        <strain evidence="2">FRACA_ARgP5</strain>
    </source>
</reference>